<evidence type="ECO:0000259" key="1">
    <source>
        <dbReference type="SMART" id="SM00717"/>
    </source>
</evidence>
<evidence type="ECO:0000313" key="3">
    <source>
        <dbReference type="Proteomes" id="UP001353858"/>
    </source>
</evidence>
<gene>
    <name evidence="2" type="ORF">RN001_001144</name>
</gene>
<dbReference type="Pfam" id="PF13837">
    <property type="entry name" value="Myb_DNA-bind_4"/>
    <property type="match status" value="1"/>
</dbReference>
<proteinExistence type="predicted"/>
<name>A0AAN7PG18_9COLE</name>
<reference evidence="3" key="1">
    <citation type="submission" date="2023-01" db="EMBL/GenBank/DDBJ databases">
        <title>Key to firefly adult light organ development and bioluminescence: homeobox transcription factors regulate luciferase expression and transportation to peroxisome.</title>
        <authorList>
            <person name="Fu X."/>
        </authorList>
    </citation>
    <scope>NUCLEOTIDE SEQUENCE [LARGE SCALE GENOMIC DNA]</scope>
</reference>
<dbReference type="InterPro" id="IPR001005">
    <property type="entry name" value="SANT/Myb"/>
</dbReference>
<feature type="domain" description="Myb-like" evidence="1">
    <location>
        <begin position="71"/>
        <end position="134"/>
    </location>
</feature>
<dbReference type="AlphaFoldDB" id="A0AAN7PG18"/>
<dbReference type="PANTHER" id="PTHR47595:SF1">
    <property type="entry name" value="MYB_SANT-LIKE DNA-BINDING DOMAIN-CONTAINING PROTEIN"/>
    <property type="match status" value="1"/>
</dbReference>
<dbReference type="PANTHER" id="PTHR47595">
    <property type="entry name" value="HEAT SHOCK 70 KDA PROTEIN 14"/>
    <property type="match status" value="1"/>
</dbReference>
<organism evidence="2 3">
    <name type="scientific">Aquatica leii</name>
    <dbReference type="NCBI Taxonomy" id="1421715"/>
    <lineage>
        <taxon>Eukaryota</taxon>
        <taxon>Metazoa</taxon>
        <taxon>Ecdysozoa</taxon>
        <taxon>Arthropoda</taxon>
        <taxon>Hexapoda</taxon>
        <taxon>Insecta</taxon>
        <taxon>Pterygota</taxon>
        <taxon>Neoptera</taxon>
        <taxon>Endopterygota</taxon>
        <taxon>Coleoptera</taxon>
        <taxon>Polyphaga</taxon>
        <taxon>Elateriformia</taxon>
        <taxon>Elateroidea</taxon>
        <taxon>Lampyridae</taxon>
        <taxon>Luciolinae</taxon>
        <taxon>Aquatica</taxon>
    </lineage>
</organism>
<dbReference type="Proteomes" id="UP001353858">
    <property type="component" value="Unassembled WGS sequence"/>
</dbReference>
<dbReference type="Gene3D" id="1.10.10.60">
    <property type="entry name" value="Homeodomain-like"/>
    <property type="match status" value="1"/>
</dbReference>
<keyword evidence="3" id="KW-1185">Reference proteome</keyword>
<sequence length="263" mass="30671">MNGKEEILAKCAYCDMISYVVNNHIKNVHKIDDVFISTDEEYSEDEIQTELNNTATDTTRVIEDNDATETTTHNWSDSEIKLLLSLYSDYKKDFEGKKFTNKSLWLKIALQMNKDGYNLTWEQCDNKFKNLKKAYKKVIDNNSKTGRGRMSFKFFDLMDSLFSKNPEIHPVAECSSMEIPIFVENLSESQSPISSGTATPVLDESRSITSKPSRKLLKQKVEDEPIWFKRFREDSERRHQEKMVVQKHFVSVLECFFRKISLL</sequence>
<evidence type="ECO:0000313" key="2">
    <source>
        <dbReference type="EMBL" id="KAK4884873.1"/>
    </source>
</evidence>
<protein>
    <recommendedName>
        <fullName evidence="1">Myb-like domain-containing protein</fullName>
    </recommendedName>
</protein>
<dbReference type="SMART" id="SM00717">
    <property type="entry name" value="SANT"/>
    <property type="match status" value="1"/>
</dbReference>
<comment type="caution">
    <text evidence="2">The sequence shown here is derived from an EMBL/GenBank/DDBJ whole genome shotgun (WGS) entry which is preliminary data.</text>
</comment>
<accession>A0AAN7PG18</accession>
<dbReference type="EMBL" id="JARPUR010000001">
    <property type="protein sequence ID" value="KAK4884873.1"/>
    <property type="molecule type" value="Genomic_DNA"/>
</dbReference>
<dbReference type="InterPro" id="IPR044822">
    <property type="entry name" value="Myb_DNA-bind_4"/>
</dbReference>